<organism evidence="1 2">
    <name type="scientific">Hymenobacter saemangeumensis</name>
    <dbReference type="NCBI Taxonomy" id="1084522"/>
    <lineage>
        <taxon>Bacteria</taxon>
        <taxon>Pseudomonadati</taxon>
        <taxon>Bacteroidota</taxon>
        <taxon>Cytophagia</taxon>
        <taxon>Cytophagales</taxon>
        <taxon>Hymenobacteraceae</taxon>
        <taxon>Hymenobacter</taxon>
    </lineage>
</organism>
<dbReference type="Proteomes" id="UP001501153">
    <property type="component" value="Unassembled WGS sequence"/>
</dbReference>
<keyword evidence="2" id="KW-1185">Reference proteome</keyword>
<protein>
    <recommendedName>
        <fullName evidence="3">DUF4265 domain-containing protein</fullName>
    </recommendedName>
</protein>
<dbReference type="RefSeq" id="WP_345237368.1">
    <property type="nucleotide sequence ID" value="NZ_BAABGZ010000072.1"/>
</dbReference>
<evidence type="ECO:0008006" key="3">
    <source>
        <dbReference type="Google" id="ProtNLM"/>
    </source>
</evidence>
<name>A0ABP8INY7_9BACT</name>
<evidence type="ECO:0000313" key="1">
    <source>
        <dbReference type="EMBL" id="GAA4364804.1"/>
    </source>
</evidence>
<dbReference type="EMBL" id="BAABGZ010000072">
    <property type="protein sequence ID" value="GAA4364804.1"/>
    <property type="molecule type" value="Genomic_DNA"/>
</dbReference>
<comment type="caution">
    <text evidence="1">The sequence shown here is derived from an EMBL/GenBank/DDBJ whole genome shotgun (WGS) entry which is preliminary data.</text>
</comment>
<gene>
    <name evidence="1" type="ORF">GCM10023185_34610</name>
</gene>
<evidence type="ECO:0000313" key="2">
    <source>
        <dbReference type="Proteomes" id="UP001501153"/>
    </source>
</evidence>
<proteinExistence type="predicted"/>
<reference evidence="2" key="1">
    <citation type="journal article" date="2019" name="Int. J. Syst. Evol. Microbiol.">
        <title>The Global Catalogue of Microorganisms (GCM) 10K type strain sequencing project: providing services to taxonomists for standard genome sequencing and annotation.</title>
        <authorList>
            <consortium name="The Broad Institute Genomics Platform"/>
            <consortium name="The Broad Institute Genome Sequencing Center for Infectious Disease"/>
            <person name="Wu L."/>
            <person name="Ma J."/>
        </authorList>
    </citation>
    <scope>NUCLEOTIDE SEQUENCE [LARGE SCALE GENOMIC DNA]</scope>
    <source>
        <strain evidence="2">JCM 17923</strain>
    </source>
</reference>
<accession>A0ABP8INY7</accession>
<sequence length="150" mass="17200">MRSIFIYLKTTTADELDLFLNSYFAQSPPKSAPGAYRWFWETDGAPVLYIDFYNEYDAELEPETKEALYHALGGPPTTSLSADVSGRHPGDQEVRSFIHLVLSSFEGLAQDDYTDSFWTLLEIEQGHCHLGHPFFDYQGWYEDDKRRTAG</sequence>